<dbReference type="AlphaFoldDB" id="A0A8B6GP79"/>
<sequence>MAAHSHVHVQDTTQGISVKIIHVTTIHVAPELVPYQDTISTAHVHPSLPEQDVK</sequence>
<name>A0A8B6GP79_MYTGA</name>
<reference evidence="1" key="1">
    <citation type="submission" date="2018-11" db="EMBL/GenBank/DDBJ databases">
        <authorList>
            <person name="Alioto T."/>
            <person name="Alioto T."/>
        </authorList>
    </citation>
    <scope>NUCLEOTIDE SEQUENCE</scope>
</reference>
<comment type="caution">
    <text evidence="1">The sequence shown here is derived from an EMBL/GenBank/DDBJ whole genome shotgun (WGS) entry which is preliminary data.</text>
</comment>
<gene>
    <name evidence="1" type="ORF">MGAL_10B077559</name>
</gene>
<feature type="non-terminal residue" evidence="1">
    <location>
        <position position="54"/>
    </location>
</feature>
<dbReference type="Proteomes" id="UP000596742">
    <property type="component" value="Unassembled WGS sequence"/>
</dbReference>
<evidence type="ECO:0000313" key="2">
    <source>
        <dbReference type="Proteomes" id="UP000596742"/>
    </source>
</evidence>
<dbReference type="EMBL" id="UYJE01008751">
    <property type="protein sequence ID" value="VDI66819.1"/>
    <property type="molecule type" value="Genomic_DNA"/>
</dbReference>
<accession>A0A8B6GP79</accession>
<evidence type="ECO:0000313" key="1">
    <source>
        <dbReference type="EMBL" id="VDI66819.1"/>
    </source>
</evidence>
<keyword evidence="2" id="KW-1185">Reference proteome</keyword>
<organism evidence="1 2">
    <name type="scientific">Mytilus galloprovincialis</name>
    <name type="common">Mediterranean mussel</name>
    <dbReference type="NCBI Taxonomy" id="29158"/>
    <lineage>
        <taxon>Eukaryota</taxon>
        <taxon>Metazoa</taxon>
        <taxon>Spiralia</taxon>
        <taxon>Lophotrochozoa</taxon>
        <taxon>Mollusca</taxon>
        <taxon>Bivalvia</taxon>
        <taxon>Autobranchia</taxon>
        <taxon>Pteriomorphia</taxon>
        <taxon>Mytilida</taxon>
        <taxon>Mytiloidea</taxon>
        <taxon>Mytilidae</taxon>
        <taxon>Mytilinae</taxon>
        <taxon>Mytilus</taxon>
    </lineage>
</organism>
<protein>
    <submittedName>
        <fullName evidence="1">Uncharacterized protein</fullName>
    </submittedName>
</protein>
<proteinExistence type="predicted"/>